<feature type="compositionally biased region" description="Polar residues" evidence="7">
    <location>
        <begin position="89"/>
        <end position="100"/>
    </location>
</feature>
<comment type="similarity">
    <text evidence="1">Belongs to the krueppel C2H2-type zinc-finger protein family.</text>
</comment>
<evidence type="ECO:0000256" key="1">
    <source>
        <dbReference type="ARBA" id="ARBA00006991"/>
    </source>
</evidence>
<dbReference type="Pfam" id="PF00096">
    <property type="entry name" value="zf-C2H2"/>
    <property type="match status" value="2"/>
</dbReference>
<sequence>MSLPPPPTNHCEVICATPHISTTVSPKREGTLMHAWPPPSLAALLYTWRSTDLDQQAGGPMPRSFLVRNARESNSTPQDGGLETPPQCSPNHSAFSQAPSSHADKDSAVSRDTSSLLYGAPLLSVPYLWPPIFLPYSPSLLHRPPEALSPESAGSMDRGYTPEKARTADDEAPLNLCTKPRRAHDIWSPASLCETSQDQGDDCRSLVQAPATSTSTERTFQVSIVLQLTIQHDLSTVRLVQCKQCGKSFKRSSTLSTHLLIHSDTRPYPCQFCGKRFHQKSDMKKHTYIHTGESKILPSIFTLCPDMKKHTYIHTGESKILSSIFTLYPDMKKHTYIHTGESKILYSIFTLCPDMKKHTYIHTGESKILSSIFTLCPDMKKHTYIHTGESKILSSIFTLCPDMKKHTYIHTGESKILSSIFTLYPDMKKHIYIHTGECKIMPTYF</sequence>
<dbReference type="GO" id="GO:0000978">
    <property type="term" value="F:RNA polymerase II cis-regulatory region sequence-specific DNA binding"/>
    <property type="evidence" value="ECO:0007669"/>
    <property type="project" value="TreeGrafter"/>
</dbReference>
<evidence type="ECO:0000256" key="3">
    <source>
        <dbReference type="ARBA" id="ARBA00022737"/>
    </source>
</evidence>
<dbReference type="GO" id="GO:0008270">
    <property type="term" value="F:zinc ion binding"/>
    <property type="evidence" value="ECO:0007669"/>
    <property type="project" value="UniProtKB-KW"/>
</dbReference>
<organism evidence="9">
    <name type="scientific">Timema monikensis</name>
    <dbReference type="NCBI Taxonomy" id="170555"/>
    <lineage>
        <taxon>Eukaryota</taxon>
        <taxon>Metazoa</taxon>
        <taxon>Ecdysozoa</taxon>
        <taxon>Arthropoda</taxon>
        <taxon>Hexapoda</taxon>
        <taxon>Insecta</taxon>
        <taxon>Pterygota</taxon>
        <taxon>Neoptera</taxon>
        <taxon>Polyneoptera</taxon>
        <taxon>Phasmatodea</taxon>
        <taxon>Timematodea</taxon>
        <taxon>Timematoidea</taxon>
        <taxon>Timematidae</taxon>
        <taxon>Timema</taxon>
    </lineage>
</organism>
<keyword evidence="4 6" id="KW-0863">Zinc-finger</keyword>
<keyword evidence="3" id="KW-0677">Repeat</keyword>
<feature type="domain" description="C2H2-type" evidence="8">
    <location>
        <begin position="240"/>
        <end position="267"/>
    </location>
</feature>
<evidence type="ECO:0000256" key="2">
    <source>
        <dbReference type="ARBA" id="ARBA00022723"/>
    </source>
</evidence>
<feature type="region of interest" description="Disordered" evidence="7">
    <location>
        <begin position="145"/>
        <end position="168"/>
    </location>
</feature>
<gene>
    <name evidence="9" type="ORF">TMSB3V08_LOCUS4707</name>
</gene>
<evidence type="ECO:0000256" key="4">
    <source>
        <dbReference type="ARBA" id="ARBA00022771"/>
    </source>
</evidence>
<evidence type="ECO:0000256" key="6">
    <source>
        <dbReference type="PROSITE-ProRule" id="PRU00042"/>
    </source>
</evidence>
<accession>A0A7R9HMF8</accession>
<dbReference type="SMART" id="SM00355">
    <property type="entry name" value="ZnF_C2H2"/>
    <property type="match status" value="2"/>
</dbReference>
<evidence type="ECO:0000256" key="5">
    <source>
        <dbReference type="ARBA" id="ARBA00022833"/>
    </source>
</evidence>
<dbReference type="AlphaFoldDB" id="A0A7R9HMF8"/>
<dbReference type="FunFam" id="3.30.160.60:FF:000245">
    <property type="entry name" value="zinc finger protein Gfi-1"/>
    <property type="match status" value="1"/>
</dbReference>
<dbReference type="InterPro" id="IPR013087">
    <property type="entry name" value="Znf_C2H2_type"/>
</dbReference>
<evidence type="ECO:0000256" key="7">
    <source>
        <dbReference type="SAM" id="MobiDB-lite"/>
    </source>
</evidence>
<name>A0A7R9HMF8_9NEOP</name>
<dbReference type="PANTHER" id="PTHR24384">
    <property type="entry name" value="FINGER PUTATIVE TRANSCRIPTION FACTOR FAMILY-RELATED"/>
    <property type="match status" value="1"/>
</dbReference>
<dbReference type="PROSITE" id="PS50157">
    <property type="entry name" value="ZINC_FINGER_C2H2_2"/>
    <property type="match status" value="2"/>
</dbReference>
<dbReference type="SUPFAM" id="SSF57667">
    <property type="entry name" value="beta-beta-alpha zinc fingers"/>
    <property type="match status" value="1"/>
</dbReference>
<reference evidence="9" key="1">
    <citation type="submission" date="2020-11" db="EMBL/GenBank/DDBJ databases">
        <authorList>
            <person name="Tran Van P."/>
        </authorList>
    </citation>
    <scope>NUCLEOTIDE SEQUENCE</scope>
</reference>
<dbReference type="Gene3D" id="3.30.160.60">
    <property type="entry name" value="Classic Zinc Finger"/>
    <property type="match status" value="2"/>
</dbReference>
<keyword evidence="5" id="KW-0862">Zinc</keyword>
<feature type="region of interest" description="Disordered" evidence="7">
    <location>
        <begin position="72"/>
        <end position="108"/>
    </location>
</feature>
<dbReference type="InterPro" id="IPR050752">
    <property type="entry name" value="C2H2-ZF_domain"/>
</dbReference>
<evidence type="ECO:0000259" key="8">
    <source>
        <dbReference type="PROSITE" id="PS50157"/>
    </source>
</evidence>
<keyword evidence="2" id="KW-0479">Metal-binding</keyword>
<dbReference type="EMBL" id="OB793572">
    <property type="protein sequence ID" value="CAD7427880.1"/>
    <property type="molecule type" value="Genomic_DNA"/>
</dbReference>
<dbReference type="InterPro" id="IPR036236">
    <property type="entry name" value="Znf_C2H2_sf"/>
</dbReference>
<feature type="domain" description="C2H2-type" evidence="8">
    <location>
        <begin position="268"/>
        <end position="295"/>
    </location>
</feature>
<dbReference type="FunFam" id="3.30.160.60:FF:000208">
    <property type="entry name" value="zinc finger protein Gfi-1b"/>
    <property type="match status" value="1"/>
</dbReference>
<proteinExistence type="inferred from homology"/>
<dbReference type="PANTHER" id="PTHR24384:SF218">
    <property type="entry name" value="ZINC FINGER PROTEIN 502"/>
    <property type="match status" value="1"/>
</dbReference>
<evidence type="ECO:0000313" key="9">
    <source>
        <dbReference type="EMBL" id="CAD7427880.1"/>
    </source>
</evidence>
<protein>
    <recommendedName>
        <fullName evidence="8">C2H2-type domain-containing protein</fullName>
    </recommendedName>
</protein>
<dbReference type="GO" id="GO:0000981">
    <property type="term" value="F:DNA-binding transcription factor activity, RNA polymerase II-specific"/>
    <property type="evidence" value="ECO:0007669"/>
    <property type="project" value="TreeGrafter"/>
</dbReference>
<dbReference type="PROSITE" id="PS00028">
    <property type="entry name" value="ZINC_FINGER_C2H2_1"/>
    <property type="match status" value="2"/>
</dbReference>